<evidence type="ECO:0000313" key="2">
    <source>
        <dbReference type="Proteomes" id="UP000192639"/>
    </source>
</evidence>
<comment type="caution">
    <text evidence="1">The sequence shown here is derived from an EMBL/GenBank/DDBJ whole genome shotgun (WGS) entry which is preliminary data.</text>
</comment>
<protein>
    <submittedName>
        <fullName evidence="1">Uncharacterized protein</fullName>
    </submittedName>
</protein>
<accession>A0A1Y1S5H8</accession>
<dbReference type="Proteomes" id="UP000192639">
    <property type="component" value="Unassembled WGS sequence"/>
</dbReference>
<sequence length="70" mass="8281">MSKYCYRRRITMKYITLAVIIVIMLTTVYASKAFGYGNKNARMNNCHKKVKKYGAWIEKDEDEESHDHNC</sequence>
<gene>
    <name evidence="1" type="ORF">ECANGB1_1758</name>
</gene>
<reference evidence="1 2" key="1">
    <citation type="journal article" date="2017" name="Environ. Microbiol.">
        <title>Decay of the glycolytic pathway and adaptation to intranuclear parasitism within Enterocytozoonidae microsporidia.</title>
        <authorList>
            <person name="Wiredu Boakye D."/>
            <person name="Jaroenlak P."/>
            <person name="Prachumwat A."/>
            <person name="Williams T.A."/>
            <person name="Bateman K.S."/>
            <person name="Itsathitphaisarn O."/>
            <person name="Sritunyalucksana K."/>
            <person name="Paszkiewicz K.H."/>
            <person name="Moore K.A."/>
            <person name="Stentiford G.D."/>
            <person name="Williams B.A."/>
        </authorList>
    </citation>
    <scope>NUCLEOTIDE SEQUENCE [LARGE SCALE GENOMIC DNA]</scope>
    <source>
        <strain evidence="1 2">GB1</strain>
    </source>
</reference>
<name>A0A1Y1S5H8_9MICR</name>
<organism evidence="1 2">
    <name type="scientific">Enterospora canceri</name>
    <dbReference type="NCBI Taxonomy" id="1081671"/>
    <lineage>
        <taxon>Eukaryota</taxon>
        <taxon>Fungi</taxon>
        <taxon>Fungi incertae sedis</taxon>
        <taxon>Microsporidia</taxon>
        <taxon>Enterocytozoonidae</taxon>
        <taxon>Enterospora</taxon>
    </lineage>
</organism>
<dbReference type="VEuPathDB" id="MicrosporidiaDB:ECANGB1_1758"/>
<evidence type="ECO:0000313" key="1">
    <source>
        <dbReference type="EMBL" id="ORD93674.1"/>
    </source>
</evidence>
<dbReference type="EMBL" id="LWDP01000055">
    <property type="protein sequence ID" value="ORD93674.1"/>
    <property type="molecule type" value="Genomic_DNA"/>
</dbReference>
<proteinExistence type="predicted"/>
<keyword evidence="2" id="KW-1185">Reference proteome</keyword>
<dbReference type="AlphaFoldDB" id="A0A1Y1S5H8"/>